<keyword evidence="2" id="KW-1133">Transmembrane helix</keyword>
<keyword evidence="2" id="KW-0472">Membrane</keyword>
<name>A0ABP0YMR4_9ROSI</name>
<evidence type="ECO:0000256" key="1">
    <source>
        <dbReference type="SAM" id="MobiDB-lite"/>
    </source>
</evidence>
<keyword evidence="4" id="KW-1185">Reference proteome</keyword>
<evidence type="ECO:0000313" key="3">
    <source>
        <dbReference type="EMBL" id="CAK9321661.1"/>
    </source>
</evidence>
<dbReference type="Proteomes" id="UP001642487">
    <property type="component" value="Chromosome 5"/>
</dbReference>
<accession>A0ABP0YMR4</accession>
<feature type="transmembrane region" description="Helical" evidence="2">
    <location>
        <begin position="33"/>
        <end position="53"/>
    </location>
</feature>
<evidence type="ECO:0000256" key="2">
    <source>
        <dbReference type="SAM" id="Phobius"/>
    </source>
</evidence>
<evidence type="ECO:0000313" key="4">
    <source>
        <dbReference type="Proteomes" id="UP001642487"/>
    </source>
</evidence>
<sequence length="192" mass="22988">MGMRIMVGLAPILVVVILWVTSKSSQFFQSSNLFGSPHFIFSIFNSIILLITVRNHDEPQPHEQFEIMELILQLSLYHKPYQDIEFSAREDTREDDDENAEYGNRNDQKDQDDSDEDEIEQWNEKEDEDHEDNERDDDEDEVEEWDEKEEEEEELEKRIEEFIAKVNKRWREEKLRDHFLIQICSSNDVSST</sequence>
<dbReference type="EMBL" id="OZ021739">
    <property type="protein sequence ID" value="CAK9321661.1"/>
    <property type="molecule type" value="Genomic_DNA"/>
</dbReference>
<dbReference type="PANTHER" id="PTHR36595">
    <property type="entry name" value="TRANSMEMBRANE PROTEIN"/>
    <property type="match status" value="1"/>
</dbReference>
<protein>
    <submittedName>
        <fullName evidence="3">Uncharacterized protein</fullName>
    </submittedName>
</protein>
<feature type="compositionally biased region" description="Acidic residues" evidence="1">
    <location>
        <begin position="112"/>
        <end position="154"/>
    </location>
</feature>
<dbReference type="PANTHER" id="PTHR36595:SF2">
    <property type="entry name" value="SERINE_THREONINE-PROTEIN KINASE FHKB-RELATED"/>
    <property type="match status" value="1"/>
</dbReference>
<proteinExistence type="predicted"/>
<organism evidence="3 4">
    <name type="scientific">Citrullus colocynthis</name>
    <name type="common">colocynth</name>
    <dbReference type="NCBI Taxonomy" id="252529"/>
    <lineage>
        <taxon>Eukaryota</taxon>
        <taxon>Viridiplantae</taxon>
        <taxon>Streptophyta</taxon>
        <taxon>Embryophyta</taxon>
        <taxon>Tracheophyta</taxon>
        <taxon>Spermatophyta</taxon>
        <taxon>Magnoliopsida</taxon>
        <taxon>eudicotyledons</taxon>
        <taxon>Gunneridae</taxon>
        <taxon>Pentapetalae</taxon>
        <taxon>rosids</taxon>
        <taxon>fabids</taxon>
        <taxon>Cucurbitales</taxon>
        <taxon>Cucurbitaceae</taxon>
        <taxon>Benincaseae</taxon>
        <taxon>Citrullus</taxon>
    </lineage>
</organism>
<reference evidence="3 4" key="1">
    <citation type="submission" date="2024-03" db="EMBL/GenBank/DDBJ databases">
        <authorList>
            <person name="Gkanogiannis A."/>
            <person name="Becerra Lopez-Lavalle L."/>
        </authorList>
    </citation>
    <scope>NUCLEOTIDE SEQUENCE [LARGE SCALE GENOMIC DNA]</scope>
</reference>
<feature type="region of interest" description="Disordered" evidence="1">
    <location>
        <begin position="87"/>
        <end position="156"/>
    </location>
</feature>
<keyword evidence="2" id="KW-0812">Transmembrane</keyword>
<gene>
    <name evidence="3" type="ORF">CITCOLO1_LOCUS13745</name>
</gene>